<dbReference type="EMBL" id="CP000393">
    <property type="protein sequence ID" value="ABG52656.1"/>
    <property type="molecule type" value="Genomic_DNA"/>
</dbReference>
<name>Q10YL8_TRIEI</name>
<dbReference type="HOGENOM" id="CLU_2588707_0_0_3"/>
<proteinExistence type="predicted"/>
<accession>Q10YL8</accession>
<dbReference type="KEGG" id="ter:Tery_3572"/>
<reference evidence="1" key="1">
    <citation type="submission" date="2006-06" db="EMBL/GenBank/DDBJ databases">
        <title>Complete sequence of Trichodesmium erythraeum IMS101.</title>
        <authorList>
            <consortium name="US DOE Joint Genome Institute"/>
            <person name="Copeland A."/>
            <person name="Lucas S."/>
            <person name="Lapidus A."/>
            <person name="Barry K."/>
            <person name="Detter J.C."/>
            <person name="Glavina del Rio T."/>
            <person name="Hammon N."/>
            <person name="Israni S."/>
            <person name="Dalin E."/>
            <person name="Tice H."/>
            <person name="Pitluck S."/>
            <person name="Kiss H."/>
            <person name="Munk A.C."/>
            <person name="Brettin T."/>
            <person name="Bruce D."/>
            <person name="Han C."/>
            <person name="Tapia R."/>
            <person name="Gilna P."/>
            <person name="Schmutz J."/>
            <person name="Larimer F."/>
            <person name="Land M."/>
            <person name="Hauser L."/>
            <person name="Kyrpides N."/>
            <person name="Kim E."/>
            <person name="Richardson P."/>
        </authorList>
    </citation>
    <scope>NUCLEOTIDE SEQUENCE [LARGE SCALE GENOMIC DNA]</scope>
    <source>
        <strain evidence="1">IMS101</strain>
    </source>
</reference>
<protein>
    <submittedName>
        <fullName evidence="1">Uncharacterized protein</fullName>
    </submittedName>
</protein>
<organism evidence="1">
    <name type="scientific">Trichodesmium erythraeum (strain IMS101)</name>
    <dbReference type="NCBI Taxonomy" id="203124"/>
    <lineage>
        <taxon>Bacteria</taxon>
        <taxon>Bacillati</taxon>
        <taxon>Cyanobacteriota</taxon>
        <taxon>Cyanophyceae</taxon>
        <taxon>Oscillatoriophycideae</taxon>
        <taxon>Oscillatoriales</taxon>
        <taxon>Microcoleaceae</taxon>
        <taxon>Trichodesmium</taxon>
    </lineage>
</organism>
<dbReference type="RefSeq" id="WP_011612993.1">
    <property type="nucleotide sequence ID" value="NC_008312.1"/>
</dbReference>
<dbReference type="AlphaFoldDB" id="Q10YL8"/>
<evidence type="ECO:0000313" key="1">
    <source>
        <dbReference type="EMBL" id="ABG52656.1"/>
    </source>
</evidence>
<sequence length="80" mass="9277">MVNAEQVSYGNYYWYVRVTKDIVENQEQYVQADEAQIKDGILLFLKYTNEGAKVTMAFAPGTWLTAFVTTYKIPEKKLDQ</sequence>
<gene>
    <name evidence="1" type="ordered locus">Tery_3572</name>
</gene>